<dbReference type="Proteomes" id="UP000258707">
    <property type="component" value="Chromosome"/>
</dbReference>
<evidence type="ECO:0000313" key="2">
    <source>
        <dbReference type="EMBL" id="AXR83481.1"/>
    </source>
</evidence>
<keyword evidence="3" id="KW-1185">Reference proteome</keyword>
<dbReference type="AlphaFoldDB" id="A0A346PJP7"/>
<reference evidence="3" key="2">
    <citation type="submission" date="2018-02" db="EMBL/GenBank/DDBJ databases">
        <title>Phenotypic and genomic properties of facultatively anaerobic sulfur-reducing natronoarchaea from hypersaline soda lakes.</title>
        <authorList>
            <person name="Sorokin D.Y."/>
            <person name="Kublanov I.V."/>
            <person name="Roman P."/>
            <person name="Sinninghe Damste J.S."/>
            <person name="Golyshin P.N."/>
            <person name="Rojo D."/>
            <person name="Ciordia S."/>
            <person name="Mena M.D.C."/>
            <person name="Ferrer M."/>
            <person name="Messina E."/>
            <person name="Smedile F."/>
            <person name="La Spada G."/>
            <person name="La Cono V."/>
            <person name="Yakimov M.M."/>
        </authorList>
    </citation>
    <scope>NUCLEOTIDE SEQUENCE [LARGE SCALE GENOMIC DNA]</scope>
    <source>
        <strain evidence="3">AArc-Mg</strain>
    </source>
</reference>
<reference evidence="4" key="1">
    <citation type="submission" date="2017-10" db="EMBL/GenBank/DDBJ databases">
        <title>Phenotypic and genomic properties of facultatively anaerobic sulfur-reducing natronoarchaea from hypersaline soda lakes.</title>
        <authorList>
            <person name="Sorokin D.Y."/>
            <person name="Kublanov I.V."/>
            <person name="Roman P."/>
            <person name="Sinninghe Damste J.S."/>
            <person name="Golyshin P.N."/>
            <person name="Rojo D."/>
            <person name="Ciordia S."/>
            <person name="Mena Md.C."/>
            <person name="Ferrer M."/>
            <person name="Messina E."/>
            <person name="Smedile F."/>
            <person name="La Spada G."/>
            <person name="La Cono V."/>
            <person name="Yakimov M.M."/>
        </authorList>
    </citation>
    <scope>NUCLEOTIDE SEQUENCE [LARGE SCALE GENOMIC DNA]</scope>
    <source>
        <strain evidence="4">AArc1</strain>
    </source>
</reference>
<evidence type="ECO:0000313" key="1">
    <source>
        <dbReference type="EMBL" id="AXR79742.1"/>
    </source>
</evidence>
<evidence type="ECO:0000313" key="3">
    <source>
        <dbReference type="Proteomes" id="UP000258613"/>
    </source>
</evidence>
<organism evidence="1 4">
    <name type="scientific">Natrarchaeobaculum sulfurireducens</name>
    <dbReference type="NCBI Taxonomy" id="2044521"/>
    <lineage>
        <taxon>Archaea</taxon>
        <taxon>Methanobacteriati</taxon>
        <taxon>Methanobacteriota</taxon>
        <taxon>Stenosarchaea group</taxon>
        <taxon>Halobacteria</taxon>
        <taxon>Halobacteriales</taxon>
        <taxon>Natrialbaceae</taxon>
        <taxon>Natrarchaeobaculum</taxon>
    </lineage>
</organism>
<accession>A0A346PVD6</accession>
<dbReference type="KEGG" id="nan:AArc1_3449"/>
<reference evidence="1" key="3">
    <citation type="journal article" date="2019" name="Int. J. Syst. Evol. Microbiol.">
        <title>Natronolimnobius sulfurireducens sp. nov. and Halalkaliarchaeum desulfuricum gen. nov., sp. nov., the first sulfur-respiring alkaliphilic haloarchaea from hypersaline alkaline lakes.</title>
        <authorList>
            <person name="Sorokin D.Y."/>
            <person name="Yakimov M."/>
            <person name="Messina E."/>
            <person name="Merkel A.Y."/>
            <person name="Bale N.J."/>
            <person name="Sinninghe Damste J.S."/>
        </authorList>
    </citation>
    <scope>NUCLEOTIDE SEQUENCE</scope>
    <source>
        <strain evidence="2">AArc-Mg</strain>
        <strain evidence="1">AArc1</strain>
    </source>
</reference>
<dbReference type="EMBL" id="CP024047">
    <property type="protein sequence ID" value="AXR79742.1"/>
    <property type="molecule type" value="Genomic_DNA"/>
</dbReference>
<dbReference type="Proteomes" id="UP000258613">
    <property type="component" value="Chromosome"/>
</dbReference>
<accession>A0A346PJP7</accession>
<gene>
    <name evidence="1" type="ORF">AArc1_3449</name>
    <name evidence="2" type="ORF">AArcMg_3507</name>
</gene>
<evidence type="ECO:0000313" key="4">
    <source>
        <dbReference type="Proteomes" id="UP000258707"/>
    </source>
</evidence>
<protein>
    <submittedName>
        <fullName evidence="1">Uncharacterized protein</fullName>
    </submittedName>
</protein>
<dbReference type="KEGG" id="nag:AArcMg_3507"/>
<name>A0A346PJP7_9EURY</name>
<proteinExistence type="predicted"/>
<dbReference type="EMBL" id="CP027033">
    <property type="protein sequence ID" value="AXR83481.1"/>
    <property type="molecule type" value="Genomic_DNA"/>
</dbReference>
<sequence>MINFVPDRLGGSGVLSVGRSVSPRLVGRRIRSLTSARLLESSCCRVRQSASDRSLDSVLFCPTLGSVAVARGFVSDVVSRGETRLNLGD</sequence>